<comment type="caution">
    <text evidence="1">The sequence shown here is derived from an EMBL/GenBank/DDBJ whole genome shotgun (WGS) entry which is preliminary data.</text>
</comment>
<evidence type="ECO:0000313" key="2">
    <source>
        <dbReference type="Proteomes" id="UP000326757"/>
    </source>
</evidence>
<evidence type="ECO:0000313" key="1">
    <source>
        <dbReference type="EMBL" id="KAB8290014.1"/>
    </source>
</evidence>
<dbReference type="AlphaFoldDB" id="A0A5N6JR63"/>
<organism evidence="1 2">
    <name type="scientific">Monilinia laxa</name>
    <name type="common">Brown rot fungus</name>
    <name type="synonym">Sclerotinia laxa</name>
    <dbReference type="NCBI Taxonomy" id="61186"/>
    <lineage>
        <taxon>Eukaryota</taxon>
        <taxon>Fungi</taxon>
        <taxon>Dikarya</taxon>
        <taxon>Ascomycota</taxon>
        <taxon>Pezizomycotina</taxon>
        <taxon>Leotiomycetes</taxon>
        <taxon>Helotiales</taxon>
        <taxon>Sclerotiniaceae</taxon>
        <taxon>Monilinia</taxon>
    </lineage>
</organism>
<gene>
    <name evidence="1" type="ORF">EYC80_010340</name>
</gene>
<proteinExistence type="predicted"/>
<protein>
    <submittedName>
        <fullName evidence="1">Uncharacterized protein</fullName>
    </submittedName>
</protein>
<keyword evidence="2" id="KW-1185">Reference proteome</keyword>
<dbReference type="Proteomes" id="UP000326757">
    <property type="component" value="Unassembled WGS sequence"/>
</dbReference>
<name>A0A5N6JR63_MONLA</name>
<dbReference type="EMBL" id="VIGI01000019">
    <property type="protein sequence ID" value="KAB8290014.1"/>
    <property type="molecule type" value="Genomic_DNA"/>
</dbReference>
<sequence>MLLTDNQDNSQLEDMNCMIISGDGMLWMMVPGFYCGGPQPGFYFYVEGGEVDGRLARAVEAIPDVRYASNSLQQDELSDNFWKTTVDEFVRDTPATTQIEDSSGSKCIANDYNDDYVLDGVLDPESERRELALDRMEDAIARCELTLQGMEEWISRDTNQVIHLISSLTTRLDNITAREREVAKREEALVARAKAIEEREVEIGIQLASRERAISYHERGLCPMPNAPHEPDANYCAQFRRYPWSEIFSREA</sequence>
<reference evidence="1 2" key="1">
    <citation type="submission" date="2019-06" db="EMBL/GenBank/DDBJ databases">
        <title>Genome Sequence of the Brown Rot Fungal Pathogen Monilinia laxa.</title>
        <authorList>
            <person name="De Miccolis Angelini R.M."/>
            <person name="Landi L."/>
            <person name="Abate D."/>
            <person name="Pollastro S."/>
            <person name="Romanazzi G."/>
            <person name="Faretra F."/>
        </authorList>
    </citation>
    <scope>NUCLEOTIDE SEQUENCE [LARGE SCALE GENOMIC DNA]</scope>
    <source>
        <strain evidence="1 2">Mlax316</strain>
    </source>
</reference>
<dbReference type="OrthoDB" id="3561114at2759"/>
<accession>A0A5N6JR63</accession>